<comment type="caution">
    <text evidence="2">The sequence shown here is derived from an EMBL/GenBank/DDBJ whole genome shotgun (WGS) entry which is preliminary data.</text>
</comment>
<dbReference type="EMBL" id="MZNU01000240">
    <property type="protein sequence ID" value="OWP02299.1"/>
    <property type="molecule type" value="Genomic_DNA"/>
</dbReference>
<accession>A0A218Z2L7</accession>
<evidence type="ECO:0000313" key="3">
    <source>
        <dbReference type="Proteomes" id="UP000242519"/>
    </source>
</evidence>
<keyword evidence="1" id="KW-1133">Transmembrane helix</keyword>
<reference evidence="2 3" key="1">
    <citation type="submission" date="2017-04" db="EMBL/GenBank/DDBJ databases">
        <title>Draft genome sequence of Marssonina coronaria NL1: causal agent of apple blotch.</title>
        <authorList>
            <person name="Cheng Q."/>
        </authorList>
    </citation>
    <scope>NUCLEOTIDE SEQUENCE [LARGE SCALE GENOMIC DNA]</scope>
    <source>
        <strain evidence="2 3">NL1</strain>
    </source>
</reference>
<feature type="transmembrane region" description="Helical" evidence="1">
    <location>
        <begin position="15"/>
        <end position="36"/>
    </location>
</feature>
<gene>
    <name evidence="2" type="ORF">B2J93_1261</name>
</gene>
<dbReference type="Proteomes" id="UP000242519">
    <property type="component" value="Unassembled WGS sequence"/>
</dbReference>
<evidence type="ECO:0000313" key="2">
    <source>
        <dbReference type="EMBL" id="OWP02299.1"/>
    </source>
</evidence>
<organism evidence="2 3">
    <name type="scientific">Diplocarpon coronariae</name>
    <dbReference type="NCBI Taxonomy" id="2795749"/>
    <lineage>
        <taxon>Eukaryota</taxon>
        <taxon>Fungi</taxon>
        <taxon>Dikarya</taxon>
        <taxon>Ascomycota</taxon>
        <taxon>Pezizomycotina</taxon>
        <taxon>Leotiomycetes</taxon>
        <taxon>Helotiales</taxon>
        <taxon>Drepanopezizaceae</taxon>
        <taxon>Diplocarpon</taxon>
    </lineage>
</organism>
<sequence length="114" mass="12338">MASLIPSIFLQDPHAQIFVVGVTFLLVGFVFAATFLSSKSETVVEENPTALGSSIRFFYVSFLKPHTGDGTGNGQQNALESSYKMQADLYDVTKKKLLRGCEDILELVAACGSI</sequence>
<protein>
    <submittedName>
        <fullName evidence="2">Uncharacterized protein</fullName>
    </submittedName>
</protein>
<keyword evidence="3" id="KW-1185">Reference proteome</keyword>
<name>A0A218Z2L7_9HELO</name>
<dbReference type="STRING" id="503106.A0A218Z2L7"/>
<dbReference type="AlphaFoldDB" id="A0A218Z2L7"/>
<keyword evidence="1" id="KW-0472">Membrane</keyword>
<evidence type="ECO:0000256" key="1">
    <source>
        <dbReference type="SAM" id="Phobius"/>
    </source>
</evidence>
<keyword evidence="1" id="KW-0812">Transmembrane</keyword>
<proteinExistence type="predicted"/>
<dbReference type="OrthoDB" id="10253390at2759"/>
<dbReference type="InParanoid" id="A0A218Z2L7"/>